<dbReference type="Proteomes" id="UP000306319">
    <property type="component" value="Unassembled WGS sequence"/>
</dbReference>
<organism evidence="1 2">
    <name type="scientific">Lepagella muris</name>
    <dbReference type="NCBI Taxonomy" id="3032870"/>
    <lineage>
        <taxon>Bacteria</taxon>
        <taxon>Pseudomonadati</taxon>
        <taxon>Bacteroidota</taxon>
        <taxon>Bacteroidia</taxon>
        <taxon>Bacteroidales</taxon>
        <taxon>Muribaculaceae</taxon>
        <taxon>Lepagella</taxon>
    </lineage>
</organism>
<dbReference type="EMBL" id="SRYB01000005">
    <property type="protein sequence ID" value="TGY79790.1"/>
    <property type="molecule type" value="Genomic_DNA"/>
</dbReference>
<keyword evidence="2" id="KW-1185">Reference proteome</keyword>
<evidence type="ECO:0000313" key="2">
    <source>
        <dbReference type="Proteomes" id="UP000306319"/>
    </source>
</evidence>
<sequence>MTKKDILTHINEITSNAERGYWWATALPAHETRRLGIDKELRKIQRHLLEVEKIGEDLKDGLNSHPIIFPTSTPNLFNQES</sequence>
<accession>A0AC61RJ45</accession>
<name>A0AC61RJ45_9BACT</name>
<comment type="caution">
    <text evidence="1">The sequence shown here is derived from an EMBL/GenBank/DDBJ whole genome shotgun (WGS) entry which is preliminary data.</text>
</comment>
<evidence type="ECO:0000313" key="1">
    <source>
        <dbReference type="EMBL" id="TGY79790.1"/>
    </source>
</evidence>
<gene>
    <name evidence="1" type="ORF">E5331_05285</name>
</gene>
<reference evidence="1" key="1">
    <citation type="submission" date="2019-04" db="EMBL/GenBank/DDBJ databases">
        <title>Microbes associate with the intestines of laboratory mice.</title>
        <authorList>
            <person name="Navarre W."/>
            <person name="Wong E."/>
            <person name="Huang K."/>
            <person name="Tropini C."/>
            <person name="Ng K."/>
            <person name="Yu B."/>
        </authorList>
    </citation>
    <scope>NUCLEOTIDE SEQUENCE</scope>
    <source>
        <strain evidence="1">NM04_E33</strain>
    </source>
</reference>
<protein>
    <submittedName>
        <fullName evidence="1">Uncharacterized protein</fullName>
    </submittedName>
</protein>
<proteinExistence type="predicted"/>